<gene>
    <name evidence="1" type="ORF">CR513_30974</name>
</gene>
<feature type="non-terminal residue" evidence="1">
    <location>
        <position position="271"/>
    </location>
</feature>
<proteinExistence type="predicted"/>
<protein>
    <submittedName>
        <fullName evidence="1">Uncharacterized protein</fullName>
    </submittedName>
</protein>
<dbReference type="PANTHER" id="PTHR35046:SF9">
    <property type="entry name" value="RNA-DIRECTED DNA POLYMERASE"/>
    <property type="match status" value="1"/>
</dbReference>
<sequence>MVDRFSKMAHFIPCHKSDDALHVANLFFRDVIRKQSFLHIFGGPYGVGLVQSYSTLPLVILKWMDKLREDWIPCVKFAYNRMLNSTTSYSPFKLAYGFNLLSPLDLFPLPIMPNCVNDEGLSQAQFIQRLDDKAQLHMNKKGEKYAKNVNKGRKEIFLKEGDLKQNLRSNFLQDEEDDVYMGSHSQESKDEELKVEQILSFFYVHGRVVVALITLKFETSIIKFKGYTKGLRVWKSTTKRWMEMDLIRAQIEESREAPTIFYLRRVIPPSQ</sequence>
<dbReference type="EMBL" id="QJKJ01006203">
    <property type="protein sequence ID" value="RDX87545.1"/>
    <property type="molecule type" value="Genomic_DNA"/>
</dbReference>
<evidence type="ECO:0000313" key="1">
    <source>
        <dbReference type="EMBL" id="RDX87545.1"/>
    </source>
</evidence>
<keyword evidence="2" id="KW-1185">Reference proteome</keyword>
<dbReference type="Proteomes" id="UP000257109">
    <property type="component" value="Unassembled WGS sequence"/>
</dbReference>
<evidence type="ECO:0000313" key="2">
    <source>
        <dbReference type="Proteomes" id="UP000257109"/>
    </source>
</evidence>
<comment type="caution">
    <text evidence="1">The sequence shown here is derived from an EMBL/GenBank/DDBJ whole genome shotgun (WGS) entry which is preliminary data.</text>
</comment>
<reference evidence="1" key="1">
    <citation type="submission" date="2018-05" db="EMBL/GenBank/DDBJ databases">
        <title>Draft genome of Mucuna pruriens seed.</title>
        <authorList>
            <person name="Nnadi N.E."/>
            <person name="Vos R."/>
            <person name="Hasami M.H."/>
            <person name="Devisetty U.K."/>
            <person name="Aguiy J.C."/>
        </authorList>
    </citation>
    <scope>NUCLEOTIDE SEQUENCE [LARGE SCALE GENOMIC DNA]</scope>
    <source>
        <strain evidence="1">JCA_2017</strain>
    </source>
</reference>
<name>A0A371GAI8_MUCPR</name>
<dbReference type="PANTHER" id="PTHR35046">
    <property type="entry name" value="ZINC KNUCKLE (CCHC-TYPE) FAMILY PROTEIN"/>
    <property type="match status" value="1"/>
</dbReference>
<accession>A0A371GAI8</accession>
<dbReference type="AlphaFoldDB" id="A0A371GAI8"/>
<organism evidence="1 2">
    <name type="scientific">Mucuna pruriens</name>
    <name type="common">Velvet bean</name>
    <name type="synonym">Dolichos pruriens</name>
    <dbReference type="NCBI Taxonomy" id="157652"/>
    <lineage>
        <taxon>Eukaryota</taxon>
        <taxon>Viridiplantae</taxon>
        <taxon>Streptophyta</taxon>
        <taxon>Embryophyta</taxon>
        <taxon>Tracheophyta</taxon>
        <taxon>Spermatophyta</taxon>
        <taxon>Magnoliopsida</taxon>
        <taxon>eudicotyledons</taxon>
        <taxon>Gunneridae</taxon>
        <taxon>Pentapetalae</taxon>
        <taxon>rosids</taxon>
        <taxon>fabids</taxon>
        <taxon>Fabales</taxon>
        <taxon>Fabaceae</taxon>
        <taxon>Papilionoideae</taxon>
        <taxon>50 kb inversion clade</taxon>
        <taxon>NPAAA clade</taxon>
        <taxon>indigoferoid/millettioid clade</taxon>
        <taxon>Phaseoleae</taxon>
        <taxon>Mucuna</taxon>
    </lineage>
</organism>